<reference evidence="1 2" key="1">
    <citation type="submission" date="2019-03" db="EMBL/GenBank/DDBJ databases">
        <title>Single cell metagenomics reveals metabolic interactions within the superorganism composed of flagellate Streblomastix strix and complex community of Bacteroidetes bacteria on its surface.</title>
        <authorList>
            <person name="Treitli S.C."/>
            <person name="Kolisko M."/>
            <person name="Husnik F."/>
            <person name="Keeling P."/>
            <person name="Hampl V."/>
        </authorList>
    </citation>
    <scope>NUCLEOTIDE SEQUENCE [LARGE SCALE GENOMIC DNA]</scope>
    <source>
        <strain evidence="1">ST1C</strain>
    </source>
</reference>
<dbReference type="AlphaFoldDB" id="A0A5J4WIV7"/>
<proteinExistence type="predicted"/>
<organism evidence="1 2">
    <name type="scientific">Streblomastix strix</name>
    <dbReference type="NCBI Taxonomy" id="222440"/>
    <lineage>
        <taxon>Eukaryota</taxon>
        <taxon>Metamonada</taxon>
        <taxon>Preaxostyla</taxon>
        <taxon>Oxymonadida</taxon>
        <taxon>Streblomastigidae</taxon>
        <taxon>Streblomastix</taxon>
    </lineage>
</organism>
<sequence>MSLTSSDYLKRLASAYHLDYINSYSQFQEQVTLLTNDGAHYTRAPLAARGSTTCSCVQTYQIINIWVSQKAVSMESDVTPETQQPNITDEDIKFWLVSPLESIVQDKCHCGIFIEILVSEISVAASYNYLIPYDIIYIVEQWI</sequence>
<comment type="caution">
    <text evidence="1">The sequence shown here is derived from an EMBL/GenBank/DDBJ whole genome shotgun (WGS) entry which is preliminary data.</text>
</comment>
<name>A0A5J4WIV7_9EUKA</name>
<dbReference type="EMBL" id="SNRW01001888">
    <property type="protein sequence ID" value="KAA6394656.1"/>
    <property type="molecule type" value="Genomic_DNA"/>
</dbReference>
<protein>
    <submittedName>
        <fullName evidence="1">Uncharacterized protein</fullName>
    </submittedName>
</protein>
<gene>
    <name evidence="1" type="ORF">EZS28_009817</name>
</gene>
<evidence type="ECO:0000313" key="1">
    <source>
        <dbReference type="EMBL" id="KAA6394656.1"/>
    </source>
</evidence>
<evidence type="ECO:0000313" key="2">
    <source>
        <dbReference type="Proteomes" id="UP000324800"/>
    </source>
</evidence>
<dbReference type="Proteomes" id="UP000324800">
    <property type="component" value="Unassembled WGS sequence"/>
</dbReference>
<accession>A0A5J4WIV7</accession>